<dbReference type="PANTHER" id="PTHR11941:SF54">
    <property type="entry name" value="ENOYL-COA HYDRATASE, MITOCHONDRIAL"/>
    <property type="match status" value="1"/>
</dbReference>
<dbReference type="SUPFAM" id="SSF52096">
    <property type="entry name" value="ClpP/crotonase"/>
    <property type="match status" value="1"/>
</dbReference>
<comment type="caution">
    <text evidence="4">The sequence shown here is derived from an EMBL/GenBank/DDBJ whole genome shotgun (WGS) entry which is preliminary data.</text>
</comment>
<dbReference type="Gene3D" id="3.90.226.10">
    <property type="entry name" value="2-enoyl-CoA Hydratase, Chain A, domain 1"/>
    <property type="match status" value="1"/>
</dbReference>
<keyword evidence="2" id="KW-0456">Lyase</keyword>
<dbReference type="PROSITE" id="PS00166">
    <property type="entry name" value="ENOYL_COA_HYDRATASE"/>
    <property type="match status" value="1"/>
</dbReference>
<comment type="similarity">
    <text evidence="1 3">Belongs to the enoyl-CoA hydratase/isomerase family.</text>
</comment>
<keyword evidence="5" id="KW-1185">Reference proteome</keyword>
<reference evidence="4 5" key="1">
    <citation type="submission" date="2020-10" db="EMBL/GenBank/DDBJ databases">
        <title>Ramlibacter sp. HM2 16S ribosomal RNA gene Genome sequencing and assembly.</title>
        <authorList>
            <person name="Kang M."/>
        </authorList>
    </citation>
    <scope>NUCLEOTIDE SEQUENCE [LARGE SCALE GENOMIC DNA]</scope>
    <source>
        <strain evidence="4 5">HM2</strain>
    </source>
</reference>
<dbReference type="RefSeq" id="WP_193677667.1">
    <property type="nucleotide sequence ID" value="NZ_JADDIV010000004.1"/>
</dbReference>
<protein>
    <submittedName>
        <fullName evidence="4">Enoyl-CoA hydratase/isomerase family protein</fullName>
    </submittedName>
</protein>
<dbReference type="InterPro" id="IPR018376">
    <property type="entry name" value="Enoyl-CoA_hyd/isom_CS"/>
</dbReference>
<gene>
    <name evidence="4" type="ORF">IM787_15960</name>
</gene>
<accession>A0ABR9S6I8</accession>
<proteinExistence type="inferred from homology"/>
<dbReference type="InterPro" id="IPR001753">
    <property type="entry name" value="Enoyl-CoA_hydra/iso"/>
</dbReference>
<dbReference type="NCBIfam" id="NF004781">
    <property type="entry name" value="PRK06127.1"/>
    <property type="match status" value="1"/>
</dbReference>
<evidence type="ECO:0000256" key="1">
    <source>
        <dbReference type="ARBA" id="ARBA00005254"/>
    </source>
</evidence>
<evidence type="ECO:0000256" key="2">
    <source>
        <dbReference type="ARBA" id="ARBA00023239"/>
    </source>
</evidence>
<dbReference type="InterPro" id="IPR014748">
    <property type="entry name" value="Enoyl-CoA_hydra_C"/>
</dbReference>
<name>A0ABR9S6I8_9BURK</name>
<dbReference type="CDD" id="cd06558">
    <property type="entry name" value="crotonase-like"/>
    <property type="match status" value="1"/>
</dbReference>
<sequence length="265" mass="28518">MTALGTDKMLAHKEGAIGWITFNNPGRHNAVALEMWQGLHDAVAAFAQDDEVRVLVLRGAGGKAFVSGADISEFEDRRSSTRTIADYDAIAARASTALREVNKPTVAMIRGYCVGAGVALALNCDLRMAADDARFAVPAAKLGLGYEFEGVRRLVQVVGPAFAQEIFFTARQFSAAEALAMGLVNRVVPADGLEDFVRDHAAMIAGNAPLTVASIKTLVAQALKDEADRDPALCREVVARCFASADYVEGRRAFMEKRKPVFRGR</sequence>
<evidence type="ECO:0000313" key="4">
    <source>
        <dbReference type="EMBL" id="MBE7369059.1"/>
    </source>
</evidence>
<dbReference type="Pfam" id="PF00378">
    <property type="entry name" value="ECH_1"/>
    <property type="match status" value="1"/>
</dbReference>
<dbReference type="PANTHER" id="PTHR11941">
    <property type="entry name" value="ENOYL-COA HYDRATASE-RELATED"/>
    <property type="match status" value="1"/>
</dbReference>
<dbReference type="Proteomes" id="UP000806285">
    <property type="component" value="Unassembled WGS sequence"/>
</dbReference>
<dbReference type="Gene3D" id="1.10.12.10">
    <property type="entry name" value="Lyase 2-enoyl-coa Hydratase, Chain A, domain 2"/>
    <property type="match status" value="1"/>
</dbReference>
<evidence type="ECO:0000313" key="5">
    <source>
        <dbReference type="Proteomes" id="UP000806285"/>
    </source>
</evidence>
<organism evidence="4 5">
    <name type="scientific">Ramlibacter pallidus</name>
    <dbReference type="NCBI Taxonomy" id="2780087"/>
    <lineage>
        <taxon>Bacteria</taxon>
        <taxon>Pseudomonadati</taxon>
        <taxon>Pseudomonadota</taxon>
        <taxon>Betaproteobacteria</taxon>
        <taxon>Burkholderiales</taxon>
        <taxon>Comamonadaceae</taxon>
        <taxon>Ramlibacter</taxon>
    </lineage>
</organism>
<evidence type="ECO:0000256" key="3">
    <source>
        <dbReference type="RuleBase" id="RU003707"/>
    </source>
</evidence>
<dbReference type="EMBL" id="JADDIV010000004">
    <property type="protein sequence ID" value="MBE7369059.1"/>
    <property type="molecule type" value="Genomic_DNA"/>
</dbReference>
<dbReference type="InterPro" id="IPR029045">
    <property type="entry name" value="ClpP/crotonase-like_dom_sf"/>
</dbReference>